<dbReference type="InterPro" id="IPR017972">
    <property type="entry name" value="Cyt_P450_CS"/>
</dbReference>
<evidence type="ECO:0000256" key="11">
    <source>
        <dbReference type="ARBA" id="ARBA00023136"/>
    </source>
</evidence>
<dbReference type="Proteomes" id="UP000623129">
    <property type="component" value="Unassembled WGS sequence"/>
</dbReference>
<comment type="similarity">
    <text evidence="3 17">Belongs to the cytochrome P450 family.</text>
</comment>
<evidence type="ECO:0000256" key="13">
    <source>
        <dbReference type="ARBA" id="ARBA00057905"/>
    </source>
</evidence>
<keyword evidence="9 16" id="KW-0408">Iron</keyword>
<dbReference type="InterPro" id="IPR036396">
    <property type="entry name" value="Cyt_P450_sf"/>
</dbReference>
<evidence type="ECO:0000256" key="7">
    <source>
        <dbReference type="ARBA" id="ARBA00022989"/>
    </source>
</evidence>
<evidence type="ECO:0000313" key="18">
    <source>
        <dbReference type="EMBL" id="KAF3339493.1"/>
    </source>
</evidence>
<comment type="subcellular location">
    <subcellularLocation>
        <location evidence="2">Membrane</location>
        <topology evidence="2">Single-pass membrane protein</topology>
    </subcellularLocation>
</comment>
<keyword evidence="4 16" id="KW-0349">Heme</keyword>
<comment type="cofactor">
    <cofactor evidence="1 16">
        <name>heme</name>
        <dbReference type="ChEBI" id="CHEBI:30413"/>
    </cofactor>
</comment>
<dbReference type="GO" id="GO:0010295">
    <property type="term" value="F:(+)-abscisic acid 8'-hydroxylase activity"/>
    <property type="evidence" value="ECO:0007669"/>
    <property type="project" value="UniProtKB-EC"/>
</dbReference>
<dbReference type="InterPro" id="IPR001128">
    <property type="entry name" value="Cyt_P450"/>
</dbReference>
<dbReference type="FunFam" id="1.10.630.10:FF:000014">
    <property type="entry name" value="Abscisic acid 8"/>
    <property type="match status" value="1"/>
</dbReference>
<dbReference type="PANTHER" id="PTHR24286">
    <property type="entry name" value="CYTOCHROME P450 26"/>
    <property type="match status" value="1"/>
</dbReference>
<dbReference type="SUPFAM" id="SSF48264">
    <property type="entry name" value="Cytochrome P450"/>
    <property type="match status" value="1"/>
</dbReference>
<reference evidence="18" key="1">
    <citation type="submission" date="2020-01" db="EMBL/GenBank/DDBJ databases">
        <title>Genome sequence of Kobresia littledalei, the first chromosome-level genome in the family Cyperaceae.</title>
        <authorList>
            <person name="Qu G."/>
        </authorList>
    </citation>
    <scope>NUCLEOTIDE SEQUENCE</scope>
    <source>
        <strain evidence="18">C.B.Clarke</strain>
        <tissue evidence="18">Leaf</tissue>
    </source>
</reference>
<evidence type="ECO:0000256" key="8">
    <source>
        <dbReference type="ARBA" id="ARBA00023002"/>
    </source>
</evidence>
<dbReference type="GO" id="GO:0020037">
    <property type="term" value="F:heme binding"/>
    <property type="evidence" value="ECO:0007669"/>
    <property type="project" value="InterPro"/>
</dbReference>
<evidence type="ECO:0000256" key="17">
    <source>
        <dbReference type="RuleBase" id="RU000461"/>
    </source>
</evidence>
<comment type="caution">
    <text evidence="18">The sequence shown here is derived from an EMBL/GenBank/DDBJ whole genome shotgun (WGS) entry which is preliminary data.</text>
</comment>
<keyword evidence="11" id="KW-0472">Membrane</keyword>
<dbReference type="EC" id="1.14.14.137" evidence="15"/>
<evidence type="ECO:0000256" key="14">
    <source>
        <dbReference type="ARBA" id="ARBA00060633"/>
    </source>
</evidence>
<evidence type="ECO:0000256" key="6">
    <source>
        <dbReference type="ARBA" id="ARBA00022723"/>
    </source>
</evidence>
<dbReference type="Gene3D" id="1.10.630.10">
    <property type="entry name" value="Cytochrome P450"/>
    <property type="match status" value="1"/>
</dbReference>
<evidence type="ECO:0000256" key="16">
    <source>
        <dbReference type="PIRSR" id="PIRSR602401-1"/>
    </source>
</evidence>
<dbReference type="InterPro" id="IPR002401">
    <property type="entry name" value="Cyt_P450_E_grp-I"/>
</dbReference>
<dbReference type="GO" id="GO:0016020">
    <property type="term" value="C:membrane"/>
    <property type="evidence" value="ECO:0007669"/>
    <property type="project" value="UniProtKB-SubCell"/>
</dbReference>
<evidence type="ECO:0000256" key="1">
    <source>
        <dbReference type="ARBA" id="ARBA00001971"/>
    </source>
</evidence>
<keyword evidence="10 17" id="KW-0503">Monooxygenase</keyword>
<evidence type="ECO:0000256" key="12">
    <source>
        <dbReference type="ARBA" id="ARBA00050609"/>
    </source>
</evidence>
<sequence>MMEISCSLICTLLFFFLLSILFFMKQNNRRIKNNHPQLPPGSMGWPYLGETLQLYSQNPNLFFSSKIKRYGEVFKTHILGCPCVMLASPEAARFVLVTHAHLFKPTFPKSKERMIGPSALFFHQGDYHLKIRKLVQVALSPDPLRAMLPDVELIVRSVLNMWDGQVETTYHAMKRLTFDVAILIILGRHVDDHYTKELKHNYCIVDRGYNSFAINFPGTLYHKAIQARKRLNCILSEIMEERRQKGEARSSDLLGYLMDGTKEENGCNLSDQQIADNVIGLLFAAQDTTASVLTWILKYLHDYPQVLALVKAEQMEIYKANECGMKPLTWGQTRSMTVTNRVISESLRMASIISFTFREAVADVEYKGYLIPKGWKVMPLFRNMHHNPEFFKDPEKFDPSRFKAAPKPNTFMPFGNGVHACPGNELARIEILVLIHHLVTNYRFEVIGSSNEVEYSPFPVPKQGLPIKLWRISTESSYSSNKIVDDLTCQLGSNLN</sequence>
<dbReference type="PROSITE" id="PS00086">
    <property type="entry name" value="CYTOCHROME_P450"/>
    <property type="match status" value="1"/>
</dbReference>
<dbReference type="PRINTS" id="PR00463">
    <property type="entry name" value="EP450I"/>
</dbReference>
<keyword evidence="8 17" id="KW-0560">Oxidoreductase</keyword>
<evidence type="ECO:0000256" key="3">
    <source>
        <dbReference type="ARBA" id="ARBA00010617"/>
    </source>
</evidence>
<dbReference type="EMBL" id="SWLB01000004">
    <property type="protein sequence ID" value="KAF3339493.1"/>
    <property type="molecule type" value="Genomic_DNA"/>
</dbReference>
<keyword evidence="7" id="KW-1133">Transmembrane helix</keyword>
<gene>
    <name evidence="18" type="ORF">FCM35_KLT16964</name>
</gene>
<evidence type="ECO:0000313" key="19">
    <source>
        <dbReference type="Proteomes" id="UP000623129"/>
    </source>
</evidence>
<evidence type="ECO:0000256" key="4">
    <source>
        <dbReference type="ARBA" id="ARBA00022617"/>
    </source>
</evidence>
<evidence type="ECO:0000256" key="9">
    <source>
        <dbReference type="ARBA" id="ARBA00023004"/>
    </source>
</evidence>
<evidence type="ECO:0000256" key="10">
    <source>
        <dbReference type="ARBA" id="ARBA00023033"/>
    </source>
</evidence>
<evidence type="ECO:0000256" key="2">
    <source>
        <dbReference type="ARBA" id="ARBA00004167"/>
    </source>
</evidence>
<dbReference type="OrthoDB" id="1372046at2759"/>
<comment type="catalytic activity">
    <reaction evidence="12">
        <text>2-cis-(+)-abscisate + reduced [NADPH--hemoprotein reductase] + O2 = (+)-8'-hydroxyabscisate + oxidized [NADPH--hemoprotein reductase] + H2O + H(+)</text>
        <dbReference type="Rhea" id="RHEA:12897"/>
        <dbReference type="Rhea" id="RHEA-COMP:11964"/>
        <dbReference type="Rhea" id="RHEA-COMP:11965"/>
        <dbReference type="ChEBI" id="CHEBI:15377"/>
        <dbReference type="ChEBI" id="CHEBI:15378"/>
        <dbReference type="ChEBI" id="CHEBI:15379"/>
        <dbReference type="ChEBI" id="CHEBI:37569"/>
        <dbReference type="ChEBI" id="CHEBI:57618"/>
        <dbReference type="ChEBI" id="CHEBI:58210"/>
        <dbReference type="ChEBI" id="CHEBI:58490"/>
        <dbReference type="EC" id="1.14.14.137"/>
    </reaction>
</comment>
<dbReference type="GO" id="GO:0016125">
    <property type="term" value="P:sterol metabolic process"/>
    <property type="evidence" value="ECO:0007669"/>
    <property type="project" value="TreeGrafter"/>
</dbReference>
<organism evidence="18 19">
    <name type="scientific">Carex littledalei</name>
    <dbReference type="NCBI Taxonomy" id="544730"/>
    <lineage>
        <taxon>Eukaryota</taxon>
        <taxon>Viridiplantae</taxon>
        <taxon>Streptophyta</taxon>
        <taxon>Embryophyta</taxon>
        <taxon>Tracheophyta</taxon>
        <taxon>Spermatophyta</taxon>
        <taxon>Magnoliopsida</taxon>
        <taxon>Liliopsida</taxon>
        <taxon>Poales</taxon>
        <taxon>Cyperaceae</taxon>
        <taxon>Cyperoideae</taxon>
        <taxon>Cariceae</taxon>
        <taxon>Carex</taxon>
        <taxon>Carex subgen. Euthyceras</taxon>
    </lineage>
</organism>
<dbReference type="GO" id="GO:0005506">
    <property type="term" value="F:iron ion binding"/>
    <property type="evidence" value="ECO:0007669"/>
    <property type="project" value="InterPro"/>
</dbReference>
<evidence type="ECO:0000256" key="5">
    <source>
        <dbReference type="ARBA" id="ARBA00022692"/>
    </source>
</evidence>
<evidence type="ECO:0000256" key="15">
    <source>
        <dbReference type="ARBA" id="ARBA00066338"/>
    </source>
</evidence>
<accession>A0A833VXC7</accession>
<dbReference type="Pfam" id="PF00067">
    <property type="entry name" value="p450"/>
    <property type="match status" value="1"/>
</dbReference>
<name>A0A833VXC7_9POAL</name>
<comment type="pathway">
    <text evidence="14">Plant hormone degradation; abscisic acid degradation.</text>
</comment>
<dbReference type="CDD" id="cd11043">
    <property type="entry name" value="CYP90-like"/>
    <property type="match status" value="1"/>
</dbReference>
<keyword evidence="6 16" id="KW-0479">Metal-binding</keyword>
<comment type="function">
    <text evidence="13">Involved in the oxidative degradation of abscisic acid.</text>
</comment>
<dbReference type="PRINTS" id="PR00385">
    <property type="entry name" value="P450"/>
</dbReference>
<dbReference type="PANTHER" id="PTHR24286:SF376">
    <property type="entry name" value="ABSCISIC ACID 8'-HYDROXYLASE 4"/>
    <property type="match status" value="1"/>
</dbReference>
<proteinExistence type="inferred from homology"/>
<keyword evidence="19" id="KW-1185">Reference proteome</keyword>
<keyword evidence="5" id="KW-0812">Transmembrane</keyword>
<feature type="binding site" description="axial binding residue" evidence="16">
    <location>
        <position position="421"/>
    </location>
    <ligand>
        <name>heme</name>
        <dbReference type="ChEBI" id="CHEBI:30413"/>
    </ligand>
    <ligandPart>
        <name>Fe</name>
        <dbReference type="ChEBI" id="CHEBI:18248"/>
    </ligandPart>
</feature>
<protein>
    <recommendedName>
        <fullName evidence="15">(+)-abscisic acid 8'-hydroxylase</fullName>
        <ecNumber evidence="15">1.14.14.137</ecNumber>
    </recommendedName>
</protein>
<dbReference type="AlphaFoldDB" id="A0A833VXC7"/>